<dbReference type="Proteomes" id="UP000237438">
    <property type="component" value="Unassembled WGS sequence"/>
</dbReference>
<keyword evidence="2" id="KW-1185">Reference proteome</keyword>
<dbReference type="EMBL" id="PEDP01002637">
    <property type="protein sequence ID" value="POS82540.1"/>
    <property type="molecule type" value="Genomic_DNA"/>
</dbReference>
<evidence type="ECO:0000313" key="2">
    <source>
        <dbReference type="Proteomes" id="UP000237438"/>
    </source>
</evidence>
<dbReference type="OrthoDB" id="4921464at2759"/>
<protein>
    <submittedName>
        <fullName evidence="1">Uncharacterized protein</fullName>
    </submittedName>
</protein>
<accession>A0A2S4PKG7</accession>
<organism evidence="1 2">
    <name type="scientific">Erysiphe pulchra</name>
    <dbReference type="NCBI Taxonomy" id="225359"/>
    <lineage>
        <taxon>Eukaryota</taxon>
        <taxon>Fungi</taxon>
        <taxon>Dikarya</taxon>
        <taxon>Ascomycota</taxon>
        <taxon>Pezizomycotina</taxon>
        <taxon>Leotiomycetes</taxon>
        <taxon>Erysiphales</taxon>
        <taxon>Erysiphaceae</taxon>
        <taxon>Erysiphe</taxon>
    </lineage>
</organism>
<proteinExistence type="predicted"/>
<evidence type="ECO:0000313" key="1">
    <source>
        <dbReference type="EMBL" id="POS82540.1"/>
    </source>
</evidence>
<dbReference type="AlphaFoldDB" id="A0A2S4PKG7"/>
<sequence length="88" mass="9457">LCGVDAHEELCQKAPRCPNCRGPHASTEKSCPARPRRSNGVFIRPTGLQLQNIRAAGGMEYAKAQNTADELNMNLKSTASTENDSPSS</sequence>
<comment type="caution">
    <text evidence="1">The sequence shown here is derived from an EMBL/GenBank/DDBJ whole genome shotgun (WGS) entry which is preliminary data.</text>
</comment>
<reference evidence="1 2" key="1">
    <citation type="submission" date="2017-10" db="EMBL/GenBank/DDBJ databases">
        <title>Development of genomic resources for the powdery mildew, Erysiphe pulchra.</title>
        <authorList>
            <person name="Wadl P.A."/>
            <person name="Mack B.M."/>
            <person name="Moore G."/>
            <person name="Beltz S.B."/>
        </authorList>
    </citation>
    <scope>NUCLEOTIDE SEQUENCE [LARGE SCALE GENOMIC DNA]</scope>
    <source>
        <strain evidence="1">Cflorida</strain>
    </source>
</reference>
<gene>
    <name evidence="1" type="ORF">EPUL_006823</name>
</gene>
<feature type="non-terminal residue" evidence="1">
    <location>
        <position position="1"/>
    </location>
</feature>
<name>A0A2S4PKG7_9PEZI</name>